<proteinExistence type="predicted"/>
<dbReference type="EMBL" id="KV784379">
    <property type="protein sequence ID" value="OEU08641.1"/>
    <property type="molecule type" value="Genomic_DNA"/>
</dbReference>
<dbReference type="Proteomes" id="UP000095751">
    <property type="component" value="Unassembled WGS sequence"/>
</dbReference>
<accession>A0A1E7ERR4</accession>
<organism evidence="1 2">
    <name type="scientific">Fragilariopsis cylindrus CCMP1102</name>
    <dbReference type="NCBI Taxonomy" id="635003"/>
    <lineage>
        <taxon>Eukaryota</taxon>
        <taxon>Sar</taxon>
        <taxon>Stramenopiles</taxon>
        <taxon>Ochrophyta</taxon>
        <taxon>Bacillariophyta</taxon>
        <taxon>Bacillariophyceae</taxon>
        <taxon>Bacillariophycidae</taxon>
        <taxon>Bacillariales</taxon>
        <taxon>Bacillariaceae</taxon>
        <taxon>Fragilariopsis</taxon>
    </lineage>
</organism>
<sequence>MMDEIDDRQQQAKAAEQIAAAAKGRRQRVEAEHIAAAAAKGRRQRVEVIIVLEKHDEFHLRIRNIIDELVEQFVTITKKNDIDDRSMLYSSIYDLQQQAEALEQNAATVLECRRQRVELISTLKQHDEFPLRTRNKFDELVEEFLTEIEDDLFDMLSRLATEFGFFEKKARGGLLFEDTNGDNILQFLVRDIADDAYFNVMIQLRQLRQMGYFKKEDIKKYGLVVILCRCRHVIRKKIFRFLVEWDPTSLLQIYEYSGHLPLHVATKSTSTLQDFRMVFKYGIRYYPKKKGISLLFKKNDYSTTTFQRACKTFKYEAVMKVVEDILIRYSDTPINTTER</sequence>
<evidence type="ECO:0000313" key="1">
    <source>
        <dbReference type="EMBL" id="OEU08641.1"/>
    </source>
</evidence>
<evidence type="ECO:0000313" key="2">
    <source>
        <dbReference type="Proteomes" id="UP000095751"/>
    </source>
</evidence>
<dbReference type="AlphaFoldDB" id="A0A1E7ERR4"/>
<name>A0A1E7ERR4_9STRA</name>
<dbReference type="KEGG" id="fcy:FRACYDRAFT_249537"/>
<gene>
    <name evidence="1" type="ORF">FRACYDRAFT_249537</name>
</gene>
<keyword evidence="2" id="KW-1185">Reference proteome</keyword>
<dbReference type="InParanoid" id="A0A1E7ERR4"/>
<protein>
    <submittedName>
        <fullName evidence="1">Uncharacterized protein</fullName>
    </submittedName>
</protein>
<reference evidence="1 2" key="1">
    <citation type="submission" date="2016-09" db="EMBL/GenBank/DDBJ databases">
        <title>Extensive genetic diversity and differential bi-allelic expression allows diatom success in the polar Southern Ocean.</title>
        <authorList>
            <consortium name="DOE Joint Genome Institute"/>
            <person name="Mock T."/>
            <person name="Otillar R.P."/>
            <person name="Strauss J."/>
            <person name="Dupont C."/>
            <person name="Frickenhaus S."/>
            <person name="Maumus F."/>
            <person name="Mcmullan M."/>
            <person name="Sanges R."/>
            <person name="Schmutz J."/>
            <person name="Toseland A."/>
            <person name="Valas R."/>
            <person name="Veluchamy A."/>
            <person name="Ward B.J."/>
            <person name="Allen A."/>
            <person name="Barry K."/>
            <person name="Falciatore A."/>
            <person name="Ferrante M."/>
            <person name="Fortunato A.E."/>
            <person name="Gloeckner G."/>
            <person name="Gruber A."/>
            <person name="Hipkin R."/>
            <person name="Janech M."/>
            <person name="Kroth P."/>
            <person name="Leese F."/>
            <person name="Lindquist E."/>
            <person name="Lyon B.R."/>
            <person name="Martin J."/>
            <person name="Mayer C."/>
            <person name="Parker M."/>
            <person name="Quesneville H."/>
            <person name="Raymond J."/>
            <person name="Uhlig C."/>
            <person name="Valentin K.U."/>
            <person name="Worden A.Z."/>
            <person name="Armbrust E.V."/>
            <person name="Bowler C."/>
            <person name="Green B."/>
            <person name="Moulton V."/>
            <person name="Van Oosterhout C."/>
            <person name="Grigoriev I."/>
        </authorList>
    </citation>
    <scope>NUCLEOTIDE SEQUENCE [LARGE SCALE GENOMIC DNA]</scope>
    <source>
        <strain evidence="1 2">CCMP1102</strain>
    </source>
</reference>